<gene>
    <name evidence="1" type="ORF">I5I61_02480</name>
</gene>
<keyword evidence="2" id="KW-1185">Reference proteome</keyword>
<sequence>MEKAYLLELIADDCGGQPIADASAIIVEFLYATPSVKHLTFSRICKILEAQDPGFVLRVIQYLSGARLQALEVKYELIIGDETILLEDEYLEQMQAEGVLYNPETGEPVPDFKSKVYPFFAPGKAILGDVA</sequence>
<evidence type="ECO:0000313" key="1">
    <source>
        <dbReference type="EMBL" id="MBG6286301.1"/>
    </source>
</evidence>
<comment type="caution">
    <text evidence="1">The sequence shown here is derived from an EMBL/GenBank/DDBJ whole genome shotgun (WGS) entry which is preliminary data.</text>
</comment>
<proteinExistence type="predicted"/>
<dbReference type="EMBL" id="JADTFC010000003">
    <property type="protein sequence ID" value="MBG6286301.1"/>
    <property type="molecule type" value="Genomic_DNA"/>
</dbReference>
<reference evidence="1 2" key="1">
    <citation type="submission" date="2020-11" db="EMBL/GenBank/DDBJ databases">
        <title>Enhanced detection system for hospital associated transmission using whole genome sequencing surveillance.</title>
        <authorList>
            <person name="Harrison L.H."/>
            <person name="Van Tyne D."/>
            <person name="Marsh J.W."/>
            <person name="Griffith M.P."/>
            <person name="Snyder D.J."/>
            <person name="Cooper V.S."/>
            <person name="Mustapha M."/>
        </authorList>
    </citation>
    <scope>NUCLEOTIDE SEQUENCE [LARGE SCALE GENOMIC DNA]</scope>
    <source>
        <strain evidence="1 2">PSA00705</strain>
    </source>
</reference>
<organism evidence="1 2">
    <name type="scientific">Pseudomonas nitroreducens</name>
    <dbReference type="NCBI Taxonomy" id="46680"/>
    <lineage>
        <taxon>Bacteria</taxon>
        <taxon>Pseudomonadati</taxon>
        <taxon>Pseudomonadota</taxon>
        <taxon>Gammaproteobacteria</taxon>
        <taxon>Pseudomonadales</taxon>
        <taxon>Pseudomonadaceae</taxon>
        <taxon>Pseudomonas</taxon>
    </lineage>
</organism>
<dbReference type="Proteomes" id="UP000608450">
    <property type="component" value="Unassembled WGS sequence"/>
</dbReference>
<protein>
    <submittedName>
        <fullName evidence="1">Uncharacterized protein</fullName>
    </submittedName>
</protein>
<evidence type="ECO:0000313" key="2">
    <source>
        <dbReference type="Proteomes" id="UP000608450"/>
    </source>
</evidence>
<accession>A0ABS0KE04</accession>
<name>A0ABS0KE04_PSENT</name>
<dbReference type="RefSeq" id="WP_196912155.1">
    <property type="nucleotide sequence ID" value="NZ_JADTFC010000003.1"/>
</dbReference>